<dbReference type="OrthoDB" id="9806195at2"/>
<dbReference type="Pfam" id="PF00111">
    <property type="entry name" value="Fer2"/>
    <property type="match status" value="1"/>
</dbReference>
<keyword evidence="4" id="KW-0560">Oxidoreductase</keyword>
<dbReference type="PRINTS" id="PR00410">
    <property type="entry name" value="PHEHYDRXLASE"/>
</dbReference>
<dbReference type="AlphaFoldDB" id="A0A1P8UMD4"/>
<dbReference type="GO" id="GO:0047099">
    <property type="term" value="F:CDP-4-dehydro-6-deoxyglucose reductase activity"/>
    <property type="evidence" value="ECO:0007669"/>
    <property type="project" value="UniProtKB-EC"/>
</dbReference>
<accession>A0A1P8UMD4</accession>
<dbReference type="Gene3D" id="3.40.50.80">
    <property type="entry name" value="Nucleotide-binding domain of ferredoxin-NADP reductase (FNR) module"/>
    <property type="match status" value="1"/>
</dbReference>
<dbReference type="KEGG" id="paby:Ga0080574_TMP238"/>
<dbReference type="EMBL" id="CP015090">
    <property type="protein sequence ID" value="APZ50572.1"/>
    <property type="molecule type" value="Genomic_DNA"/>
</dbReference>
<evidence type="ECO:0000313" key="5">
    <source>
        <dbReference type="Proteomes" id="UP000187059"/>
    </source>
</evidence>
<dbReference type="PRINTS" id="PR00371">
    <property type="entry name" value="FPNCR"/>
</dbReference>
<dbReference type="CDD" id="cd06189">
    <property type="entry name" value="flavin_oxioreductase"/>
    <property type="match status" value="1"/>
</dbReference>
<feature type="domain" description="2Fe-2S ferredoxin-type" evidence="2">
    <location>
        <begin position="3"/>
        <end position="93"/>
    </location>
</feature>
<feature type="domain" description="FAD-binding FR-type" evidence="3">
    <location>
        <begin position="99"/>
        <end position="201"/>
    </location>
</feature>
<name>A0A1P8UMD4_9RHOB</name>
<dbReference type="Pfam" id="PF00175">
    <property type="entry name" value="NAD_binding_1"/>
    <property type="match status" value="1"/>
</dbReference>
<dbReference type="PROSITE" id="PS00197">
    <property type="entry name" value="2FE2S_FER_1"/>
    <property type="match status" value="1"/>
</dbReference>
<dbReference type="Gene3D" id="2.40.30.10">
    <property type="entry name" value="Translation factors"/>
    <property type="match status" value="1"/>
</dbReference>
<dbReference type="RefSeq" id="WP_076694360.1">
    <property type="nucleotide sequence ID" value="NZ_CP015090.1"/>
</dbReference>
<dbReference type="InterPro" id="IPR036010">
    <property type="entry name" value="2Fe-2S_ferredoxin-like_sf"/>
</dbReference>
<dbReference type="InterPro" id="IPR001041">
    <property type="entry name" value="2Fe-2S_ferredoxin-type"/>
</dbReference>
<dbReference type="SUPFAM" id="SSF52343">
    <property type="entry name" value="Ferredoxin reductase-like, C-terminal NADP-linked domain"/>
    <property type="match status" value="1"/>
</dbReference>
<dbReference type="InterPro" id="IPR017927">
    <property type="entry name" value="FAD-bd_FR_type"/>
</dbReference>
<dbReference type="InterPro" id="IPR039261">
    <property type="entry name" value="FNR_nucleotide-bd"/>
</dbReference>
<dbReference type="SUPFAM" id="SSF63380">
    <property type="entry name" value="Riboflavin synthase domain-like"/>
    <property type="match status" value="1"/>
</dbReference>
<dbReference type="PANTHER" id="PTHR47354">
    <property type="entry name" value="NADH OXIDOREDUCTASE HCR"/>
    <property type="match status" value="1"/>
</dbReference>
<dbReference type="Pfam" id="PF00970">
    <property type="entry name" value="FAD_binding_6"/>
    <property type="match status" value="1"/>
</dbReference>
<dbReference type="Proteomes" id="UP000187059">
    <property type="component" value="Plasmid pPABY2"/>
</dbReference>
<sequence length="344" mass="38124">MSYRVELQPSGKTFDVEEGESILSAALDSGHQLAYSCRRGTCATCRARITSGTVDYGEYIEAMLPESKKAEGFALLCQASPLSDLVIEAEELKLQAQQPKIVPCRVHAIDRLTDDIIVMHLRLPQNAEFRHISGQYVDILLKDGRRRSYSIANKPSVHGVIDIELHLRHSPGGAFTDHAFSNMKPREIMKFEGPLGTMFLREDSDKPIVFLASGTGFAPIKAIIEYALSEGIDRPMTLYWGGRNAQDIYMHELAETWAREHANFDFVPVVSEPGADWTGRTGFVHQAVLEDIPDMSGHQVYACGNPNMVDAARDEFSRLNGLDDAEFFADPFTTEADLAKAVAS</sequence>
<dbReference type="InterPro" id="IPR001433">
    <property type="entry name" value="OxRdtase_FAD/NAD-bd"/>
</dbReference>
<keyword evidence="5" id="KW-1185">Reference proteome</keyword>
<dbReference type="InterPro" id="IPR050415">
    <property type="entry name" value="MRET"/>
</dbReference>
<dbReference type="InterPro" id="IPR001709">
    <property type="entry name" value="Flavoprot_Pyr_Nucl_cyt_Rdtase"/>
</dbReference>
<proteinExistence type="predicted"/>
<reference evidence="4 5" key="1">
    <citation type="submission" date="2016-04" db="EMBL/GenBank/DDBJ databases">
        <title>Deep-sea bacteria in the southern Pacific.</title>
        <authorList>
            <person name="Tang K."/>
        </authorList>
    </citation>
    <scope>NUCLEOTIDE SEQUENCE [LARGE SCALE GENOMIC DNA]</scope>
    <source>
        <strain evidence="4 5">JLT2014</strain>
        <plasmid evidence="5">ppaby2</plasmid>
    </source>
</reference>
<evidence type="ECO:0000313" key="4">
    <source>
        <dbReference type="EMBL" id="APZ50572.1"/>
    </source>
</evidence>
<gene>
    <name evidence="4" type="ORF">Ga0080574_TMP238</name>
</gene>
<dbReference type="Gene3D" id="3.10.20.30">
    <property type="match status" value="1"/>
</dbReference>
<dbReference type="GO" id="GO:0051537">
    <property type="term" value="F:2 iron, 2 sulfur cluster binding"/>
    <property type="evidence" value="ECO:0007669"/>
    <property type="project" value="InterPro"/>
</dbReference>
<dbReference type="CDD" id="cd00207">
    <property type="entry name" value="fer2"/>
    <property type="match status" value="1"/>
</dbReference>
<evidence type="ECO:0000256" key="1">
    <source>
        <dbReference type="ARBA" id="ARBA00034078"/>
    </source>
</evidence>
<dbReference type="InterPro" id="IPR017938">
    <property type="entry name" value="Riboflavin_synthase-like_b-brl"/>
</dbReference>
<evidence type="ECO:0000259" key="2">
    <source>
        <dbReference type="PROSITE" id="PS51085"/>
    </source>
</evidence>
<dbReference type="SUPFAM" id="SSF54292">
    <property type="entry name" value="2Fe-2S ferredoxin-like"/>
    <property type="match status" value="1"/>
</dbReference>
<dbReference type="InterPro" id="IPR006058">
    <property type="entry name" value="2Fe2S_fd_BS"/>
</dbReference>
<dbReference type="PANTHER" id="PTHR47354:SF5">
    <property type="entry name" value="PROTEIN RFBI"/>
    <property type="match status" value="1"/>
</dbReference>
<geneLocation type="plasmid" evidence="5">
    <name>ppaby2</name>
</geneLocation>
<protein>
    <submittedName>
        <fullName evidence="4">CDP-4-dehydro-6-deoxyglucose reductase</fullName>
        <ecNumber evidence="4">1.17.1.1</ecNumber>
    </submittedName>
</protein>
<evidence type="ECO:0000259" key="3">
    <source>
        <dbReference type="PROSITE" id="PS51384"/>
    </source>
</evidence>
<organism evidence="4 5">
    <name type="scientific">Salipiger abyssi</name>
    <dbReference type="NCBI Taxonomy" id="1250539"/>
    <lineage>
        <taxon>Bacteria</taxon>
        <taxon>Pseudomonadati</taxon>
        <taxon>Pseudomonadota</taxon>
        <taxon>Alphaproteobacteria</taxon>
        <taxon>Rhodobacterales</taxon>
        <taxon>Roseobacteraceae</taxon>
        <taxon>Salipiger</taxon>
    </lineage>
</organism>
<comment type="cofactor">
    <cofactor evidence="1">
        <name>[2Fe-2S] cluster</name>
        <dbReference type="ChEBI" id="CHEBI:190135"/>
    </cofactor>
</comment>
<dbReference type="PROSITE" id="PS51384">
    <property type="entry name" value="FAD_FR"/>
    <property type="match status" value="1"/>
</dbReference>
<keyword evidence="4" id="KW-0614">Plasmid</keyword>
<dbReference type="PROSITE" id="PS51085">
    <property type="entry name" value="2FE2S_FER_2"/>
    <property type="match status" value="1"/>
</dbReference>
<dbReference type="InterPro" id="IPR008333">
    <property type="entry name" value="Cbr1-like_FAD-bd_dom"/>
</dbReference>
<dbReference type="EC" id="1.17.1.1" evidence="4"/>
<dbReference type="InterPro" id="IPR012675">
    <property type="entry name" value="Beta-grasp_dom_sf"/>
</dbReference>